<reference evidence="1 2" key="1">
    <citation type="journal article" date="2017" name="BMC Genomics">
        <title>Comparative genomic and phylogenomic analyses of the Bifidobacteriaceae family.</title>
        <authorList>
            <person name="Lugli G.A."/>
            <person name="Milani C."/>
            <person name="Turroni F."/>
            <person name="Duranti S."/>
            <person name="Mancabelli L."/>
            <person name="Mangifesta M."/>
            <person name="Ferrario C."/>
            <person name="Modesto M."/>
            <person name="Mattarelli P."/>
            <person name="Jiri K."/>
            <person name="van Sinderen D."/>
            <person name="Ventura M."/>
        </authorList>
    </citation>
    <scope>NUCLEOTIDE SEQUENCE [LARGE SCALE GENOMIC DNA]</scope>
    <source>
        <strain evidence="1 2">DSM 24762</strain>
    </source>
</reference>
<name>A0A261F6F7_9BIFI</name>
<protein>
    <submittedName>
        <fullName evidence="1">Uncharacterized protein</fullName>
    </submittedName>
</protein>
<dbReference type="EMBL" id="MWWT01000001">
    <property type="protein sequence ID" value="OZG54729.1"/>
    <property type="molecule type" value="Genomic_DNA"/>
</dbReference>
<evidence type="ECO:0000313" key="1">
    <source>
        <dbReference type="EMBL" id="OZG54729.1"/>
    </source>
</evidence>
<dbReference type="Proteomes" id="UP000243657">
    <property type="component" value="Unassembled WGS sequence"/>
</dbReference>
<comment type="caution">
    <text evidence="1">The sequence shown here is derived from an EMBL/GenBank/DDBJ whole genome shotgun (WGS) entry which is preliminary data.</text>
</comment>
<gene>
    <name evidence="1" type="ORF">ALMA_0054</name>
</gene>
<keyword evidence="2" id="KW-1185">Reference proteome</keyword>
<accession>A0A261F6F7</accession>
<evidence type="ECO:0000313" key="2">
    <source>
        <dbReference type="Proteomes" id="UP000243657"/>
    </source>
</evidence>
<dbReference type="AlphaFoldDB" id="A0A261F6F7"/>
<sequence>MWWWIEKLLIIVSFFISGGFSAYGSMTWGKLSEKK</sequence>
<proteinExistence type="predicted"/>
<organism evidence="1 2">
    <name type="scientific">Alloscardovia macacae</name>
    <dbReference type="NCBI Taxonomy" id="1160091"/>
    <lineage>
        <taxon>Bacteria</taxon>
        <taxon>Bacillati</taxon>
        <taxon>Actinomycetota</taxon>
        <taxon>Actinomycetes</taxon>
        <taxon>Bifidobacteriales</taxon>
        <taxon>Bifidobacteriaceae</taxon>
        <taxon>Alloscardovia</taxon>
    </lineage>
</organism>